<feature type="transmembrane region" description="Helical" evidence="5">
    <location>
        <begin position="145"/>
        <end position="164"/>
    </location>
</feature>
<gene>
    <name evidence="7" type="ORF">ACFPZ3_48965</name>
</gene>
<dbReference type="EMBL" id="JBHSPA010000070">
    <property type="protein sequence ID" value="MFC5831831.1"/>
    <property type="molecule type" value="Genomic_DNA"/>
</dbReference>
<evidence type="ECO:0000256" key="3">
    <source>
        <dbReference type="ARBA" id="ARBA00022989"/>
    </source>
</evidence>
<evidence type="ECO:0000256" key="4">
    <source>
        <dbReference type="ARBA" id="ARBA00023136"/>
    </source>
</evidence>
<accession>A0ABW1D417</accession>
<keyword evidence="2 5" id="KW-0812">Transmembrane</keyword>
<evidence type="ECO:0000313" key="8">
    <source>
        <dbReference type="Proteomes" id="UP001596058"/>
    </source>
</evidence>
<protein>
    <submittedName>
        <fullName evidence="7">MauE/DoxX family redox-associated membrane protein</fullName>
    </submittedName>
</protein>
<organism evidence="7 8">
    <name type="scientific">Nonomuraea insulae</name>
    <dbReference type="NCBI Taxonomy" id="1616787"/>
    <lineage>
        <taxon>Bacteria</taxon>
        <taxon>Bacillati</taxon>
        <taxon>Actinomycetota</taxon>
        <taxon>Actinomycetes</taxon>
        <taxon>Streptosporangiales</taxon>
        <taxon>Streptosporangiaceae</taxon>
        <taxon>Nonomuraea</taxon>
    </lineage>
</organism>
<dbReference type="InterPro" id="IPR009908">
    <property type="entry name" value="Methylamine_util_MauE"/>
</dbReference>
<reference evidence="8" key="1">
    <citation type="journal article" date="2019" name="Int. J. Syst. Evol. Microbiol.">
        <title>The Global Catalogue of Microorganisms (GCM) 10K type strain sequencing project: providing services to taxonomists for standard genome sequencing and annotation.</title>
        <authorList>
            <consortium name="The Broad Institute Genomics Platform"/>
            <consortium name="The Broad Institute Genome Sequencing Center for Infectious Disease"/>
            <person name="Wu L."/>
            <person name="Ma J."/>
        </authorList>
    </citation>
    <scope>NUCLEOTIDE SEQUENCE [LARGE SCALE GENOMIC DNA]</scope>
    <source>
        <strain evidence="8">CCUG 53903</strain>
    </source>
</reference>
<comment type="subcellular location">
    <subcellularLocation>
        <location evidence="1">Membrane</location>
        <topology evidence="1">Multi-pass membrane protein</topology>
    </subcellularLocation>
</comment>
<evidence type="ECO:0000313" key="7">
    <source>
        <dbReference type="EMBL" id="MFC5831831.1"/>
    </source>
</evidence>
<feature type="transmembrane region" description="Helical" evidence="5">
    <location>
        <begin position="46"/>
        <end position="67"/>
    </location>
</feature>
<comment type="caution">
    <text evidence="7">The sequence shown here is derived from an EMBL/GenBank/DDBJ whole genome shotgun (WGS) entry which is preliminary data.</text>
</comment>
<evidence type="ECO:0000259" key="6">
    <source>
        <dbReference type="Pfam" id="PF07291"/>
    </source>
</evidence>
<evidence type="ECO:0000256" key="1">
    <source>
        <dbReference type="ARBA" id="ARBA00004141"/>
    </source>
</evidence>
<feature type="transmembrane region" description="Helical" evidence="5">
    <location>
        <begin position="6"/>
        <end position="25"/>
    </location>
</feature>
<dbReference type="Proteomes" id="UP001596058">
    <property type="component" value="Unassembled WGS sequence"/>
</dbReference>
<evidence type="ECO:0000256" key="5">
    <source>
        <dbReference type="SAM" id="Phobius"/>
    </source>
</evidence>
<keyword evidence="4 5" id="KW-0472">Membrane</keyword>
<feature type="domain" description="Methylamine utilisation protein MauE" evidence="6">
    <location>
        <begin position="8"/>
        <end position="129"/>
    </location>
</feature>
<feature type="transmembrane region" description="Helical" evidence="5">
    <location>
        <begin position="116"/>
        <end position="133"/>
    </location>
</feature>
<sequence length="184" mass="19199">MNTVASYLSYAQWFLCLTFACSLVGKLTDLRSFVTTIRAVFATPMPVARSLAVLVLAAEAVVVALSLAGDMVVGFLAGIALLVAFTAVLAVTLAAKRGIMCNCFGRGQDAISAYDIARNALMLAILVPAALFSPDMAPRDDPFSGGNVGVALAAAITLVVVLHVRDVATVVLSRPAARKGREQE</sequence>
<name>A0ABW1D417_9ACTN</name>
<dbReference type="Pfam" id="PF07291">
    <property type="entry name" value="MauE"/>
    <property type="match status" value="1"/>
</dbReference>
<dbReference type="RefSeq" id="WP_379521290.1">
    <property type="nucleotide sequence ID" value="NZ_JBHSPA010000070.1"/>
</dbReference>
<keyword evidence="3 5" id="KW-1133">Transmembrane helix</keyword>
<evidence type="ECO:0000256" key="2">
    <source>
        <dbReference type="ARBA" id="ARBA00022692"/>
    </source>
</evidence>
<feature type="transmembrane region" description="Helical" evidence="5">
    <location>
        <begin position="73"/>
        <end position="95"/>
    </location>
</feature>
<proteinExistence type="predicted"/>
<keyword evidence="8" id="KW-1185">Reference proteome</keyword>